<dbReference type="Gene3D" id="1.10.150.810">
    <property type="match status" value="2"/>
</dbReference>
<comment type="subcellular location">
    <subcellularLocation>
        <location evidence="2">Nucleus</location>
    </subcellularLocation>
</comment>
<dbReference type="Proteomes" id="UP000807504">
    <property type="component" value="Unassembled WGS sequence"/>
</dbReference>
<keyword evidence="9" id="KW-0235">DNA replication</keyword>
<evidence type="ECO:0000256" key="18">
    <source>
        <dbReference type="ARBA" id="ARBA00023242"/>
    </source>
</evidence>
<proteinExistence type="inferred from homology"/>
<dbReference type="SUPFAM" id="SSF100879">
    <property type="entry name" value="Lesion bypass DNA polymerase (Y-family), little finger domain"/>
    <property type="match status" value="1"/>
</dbReference>
<keyword evidence="17" id="KW-0234">DNA repair</keyword>
<dbReference type="InterPro" id="IPR043502">
    <property type="entry name" value="DNA/RNA_pol_sf"/>
</dbReference>
<organism evidence="21 22">
    <name type="scientific">Argiope bruennichi</name>
    <name type="common">Wasp spider</name>
    <name type="synonym">Aranea bruennichi</name>
    <dbReference type="NCBI Taxonomy" id="94029"/>
    <lineage>
        <taxon>Eukaryota</taxon>
        <taxon>Metazoa</taxon>
        <taxon>Ecdysozoa</taxon>
        <taxon>Arthropoda</taxon>
        <taxon>Chelicerata</taxon>
        <taxon>Arachnida</taxon>
        <taxon>Araneae</taxon>
        <taxon>Araneomorphae</taxon>
        <taxon>Entelegynae</taxon>
        <taxon>Araneoidea</taxon>
        <taxon>Araneidae</taxon>
        <taxon>Argiope</taxon>
    </lineage>
</organism>
<name>A0A8T0EAF1_ARGBR</name>
<keyword evidence="16" id="KW-0238">DNA-binding</keyword>
<dbReference type="GO" id="GO:0003684">
    <property type="term" value="F:damaged DNA binding"/>
    <property type="evidence" value="ECO:0007669"/>
    <property type="project" value="InterPro"/>
</dbReference>
<evidence type="ECO:0000256" key="5">
    <source>
        <dbReference type="ARBA" id="ARBA00016178"/>
    </source>
</evidence>
<evidence type="ECO:0000256" key="19">
    <source>
        <dbReference type="ARBA" id="ARBA00049244"/>
    </source>
</evidence>
<dbReference type="GO" id="GO:0042276">
    <property type="term" value="P:error-prone translesion synthesis"/>
    <property type="evidence" value="ECO:0007669"/>
    <property type="project" value="TreeGrafter"/>
</dbReference>
<dbReference type="PANTHER" id="PTHR11076">
    <property type="entry name" value="DNA REPAIR POLYMERASE UMUC / TRANSFERASE FAMILY MEMBER"/>
    <property type="match status" value="1"/>
</dbReference>
<dbReference type="FunFam" id="1.10.150.810:FF:000003">
    <property type="entry name" value="DNA polymerase kappa subunit"/>
    <property type="match status" value="1"/>
</dbReference>
<evidence type="ECO:0000313" key="21">
    <source>
        <dbReference type="EMBL" id="KAF8770082.1"/>
    </source>
</evidence>
<evidence type="ECO:0000256" key="15">
    <source>
        <dbReference type="ARBA" id="ARBA00022932"/>
    </source>
</evidence>
<comment type="similarity">
    <text evidence="3">Belongs to the DNA polymerase type-Y family.</text>
</comment>
<feature type="domain" description="UmuC" evidence="20">
    <location>
        <begin position="97"/>
        <end position="314"/>
    </location>
</feature>
<keyword evidence="7" id="KW-0808">Transferase</keyword>
<dbReference type="Gene3D" id="3.30.1490.100">
    <property type="entry name" value="DNA polymerase, Y-family, little finger domain"/>
    <property type="match status" value="1"/>
</dbReference>
<keyword evidence="18" id="KW-0539">Nucleus</keyword>
<dbReference type="InterPro" id="IPR006642">
    <property type="entry name" value="Rad18_UBZ4"/>
</dbReference>
<dbReference type="FunFam" id="1.10.150.810:FF:000001">
    <property type="entry name" value="DNA polymerase kappa"/>
    <property type="match status" value="1"/>
</dbReference>
<dbReference type="PROSITE" id="PS50173">
    <property type="entry name" value="UMUC"/>
    <property type="match status" value="1"/>
</dbReference>
<evidence type="ECO:0000259" key="20">
    <source>
        <dbReference type="PROSITE" id="PS50173"/>
    </source>
</evidence>
<dbReference type="InterPro" id="IPR022880">
    <property type="entry name" value="DNApol_IV"/>
</dbReference>
<evidence type="ECO:0000256" key="13">
    <source>
        <dbReference type="ARBA" id="ARBA00022833"/>
    </source>
</evidence>
<dbReference type="GO" id="GO:0003887">
    <property type="term" value="F:DNA-directed DNA polymerase activity"/>
    <property type="evidence" value="ECO:0007669"/>
    <property type="project" value="UniProtKB-KW"/>
</dbReference>
<accession>A0A8T0EAF1</accession>
<protein>
    <recommendedName>
        <fullName evidence="5">DNA polymerase kappa</fullName>
        <ecNumber evidence="4">2.7.7.7</ecNumber>
    </recommendedName>
</protein>
<comment type="caution">
    <text evidence="21">The sequence shown here is derived from an EMBL/GenBank/DDBJ whole genome shotgun (WGS) entry which is preliminary data.</text>
</comment>
<dbReference type="GO" id="GO:0005634">
    <property type="term" value="C:nucleus"/>
    <property type="evidence" value="ECO:0007669"/>
    <property type="project" value="UniProtKB-SubCell"/>
</dbReference>
<gene>
    <name evidence="21" type="ORF">HNY73_017653</name>
</gene>
<dbReference type="Gene3D" id="3.40.1170.60">
    <property type="match status" value="1"/>
</dbReference>
<evidence type="ECO:0000313" key="22">
    <source>
        <dbReference type="Proteomes" id="UP000807504"/>
    </source>
</evidence>
<keyword evidence="13" id="KW-0862">Zinc</keyword>
<dbReference type="EC" id="2.7.7.7" evidence="4"/>
<dbReference type="FunFam" id="3.40.1170.60:FF:000002">
    <property type="entry name" value="Polymerase (DNA directed) kappa"/>
    <property type="match status" value="1"/>
</dbReference>
<evidence type="ECO:0000256" key="10">
    <source>
        <dbReference type="ARBA" id="ARBA00022723"/>
    </source>
</evidence>
<dbReference type="InterPro" id="IPR024728">
    <property type="entry name" value="PolY_HhH_motif"/>
</dbReference>
<dbReference type="Gene3D" id="3.30.160.60">
    <property type="entry name" value="Classic Zinc Finger"/>
    <property type="match status" value="1"/>
</dbReference>
<keyword evidence="10" id="KW-0479">Metal-binding</keyword>
<keyword evidence="22" id="KW-1185">Reference proteome</keyword>
<keyword evidence="12" id="KW-0863">Zinc-finger</keyword>
<dbReference type="GO" id="GO:0008270">
    <property type="term" value="F:zinc ion binding"/>
    <property type="evidence" value="ECO:0007669"/>
    <property type="project" value="UniProtKB-KW"/>
</dbReference>
<dbReference type="InterPro" id="IPR050116">
    <property type="entry name" value="DNA_polymerase-Y"/>
</dbReference>
<dbReference type="AlphaFoldDB" id="A0A8T0EAF1"/>
<keyword evidence="11" id="KW-0227">DNA damage</keyword>
<evidence type="ECO:0000256" key="7">
    <source>
        <dbReference type="ARBA" id="ARBA00022679"/>
    </source>
</evidence>
<keyword evidence="15" id="KW-0239">DNA-directed DNA polymerase</keyword>
<keyword evidence="8" id="KW-0548">Nucleotidyltransferase</keyword>
<dbReference type="PANTHER" id="PTHR11076:SF33">
    <property type="entry name" value="DNA POLYMERASE KAPPA"/>
    <property type="match status" value="1"/>
</dbReference>
<evidence type="ECO:0000256" key="6">
    <source>
        <dbReference type="ARBA" id="ARBA00022457"/>
    </source>
</evidence>
<keyword evidence="6" id="KW-0515">Mutator protein</keyword>
<dbReference type="Gene3D" id="3.30.70.270">
    <property type="match status" value="1"/>
</dbReference>
<keyword evidence="14" id="KW-0460">Magnesium</keyword>
<dbReference type="Pfam" id="PF11798">
    <property type="entry name" value="IMS_HHH"/>
    <property type="match status" value="1"/>
</dbReference>
<evidence type="ECO:0000256" key="11">
    <source>
        <dbReference type="ARBA" id="ARBA00022763"/>
    </source>
</evidence>
<evidence type="ECO:0000256" key="14">
    <source>
        <dbReference type="ARBA" id="ARBA00022842"/>
    </source>
</evidence>
<comment type="cofactor">
    <cofactor evidence="1">
        <name>Mg(2+)</name>
        <dbReference type="ChEBI" id="CHEBI:18420"/>
    </cofactor>
</comment>
<dbReference type="GO" id="GO:0006281">
    <property type="term" value="P:DNA repair"/>
    <property type="evidence" value="ECO:0007669"/>
    <property type="project" value="UniProtKB-KW"/>
</dbReference>
<dbReference type="SUPFAM" id="SSF56672">
    <property type="entry name" value="DNA/RNA polymerases"/>
    <property type="match status" value="1"/>
</dbReference>
<reference evidence="21" key="2">
    <citation type="submission" date="2020-06" db="EMBL/GenBank/DDBJ databases">
        <authorList>
            <person name="Sheffer M."/>
        </authorList>
    </citation>
    <scope>NUCLEOTIDE SEQUENCE</scope>
</reference>
<evidence type="ECO:0000256" key="16">
    <source>
        <dbReference type="ARBA" id="ARBA00023125"/>
    </source>
</evidence>
<dbReference type="EMBL" id="JABXBU010002228">
    <property type="protein sequence ID" value="KAF8770082.1"/>
    <property type="molecule type" value="Genomic_DNA"/>
</dbReference>
<dbReference type="InterPro" id="IPR036775">
    <property type="entry name" value="DNA_pol_Y-fam_lit_finger_sf"/>
</dbReference>
<dbReference type="InterPro" id="IPR017961">
    <property type="entry name" value="DNA_pol_Y-fam_little_finger"/>
</dbReference>
<evidence type="ECO:0000256" key="8">
    <source>
        <dbReference type="ARBA" id="ARBA00022695"/>
    </source>
</evidence>
<dbReference type="InterPro" id="IPR001126">
    <property type="entry name" value="UmuC"/>
</dbReference>
<dbReference type="CDD" id="cd03586">
    <property type="entry name" value="PolY_Pol_IV_kappa"/>
    <property type="match status" value="1"/>
</dbReference>
<dbReference type="GO" id="GO:0006260">
    <property type="term" value="P:DNA replication"/>
    <property type="evidence" value="ECO:0007669"/>
    <property type="project" value="UniProtKB-KW"/>
</dbReference>
<dbReference type="InterPro" id="IPR043128">
    <property type="entry name" value="Rev_trsase/Diguanyl_cyclase"/>
</dbReference>
<evidence type="ECO:0000256" key="9">
    <source>
        <dbReference type="ARBA" id="ARBA00022705"/>
    </source>
</evidence>
<dbReference type="Pfam" id="PF00817">
    <property type="entry name" value="IMS"/>
    <property type="match status" value="1"/>
</dbReference>
<evidence type="ECO:0000256" key="4">
    <source>
        <dbReference type="ARBA" id="ARBA00012417"/>
    </source>
</evidence>
<dbReference type="Pfam" id="PF11799">
    <property type="entry name" value="IMS_C"/>
    <property type="match status" value="1"/>
</dbReference>
<dbReference type="SMART" id="SM00734">
    <property type="entry name" value="ZnF_Rad18"/>
    <property type="match status" value="1"/>
</dbReference>
<comment type="catalytic activity">
    <reaction evidence="19">
        <text>DNA(n) + a 2'-deoxyribonucleoside 5'-triphosphate = DNA(n+1) + diphosphate</text>
        <dbReference type="Rhea" id="RHEA:22508"/>
        <dbReference type="Rhea" id="RHEA-COMP:17339"/>
        <dbReference type="Rhea" id="RHEA-COMP:17340"/>
        <dbReference type="ChEBI" id="CHEBI:33019"/>
        <dbReference type="ChEBI" id="CHEBI:61560"/>
        <dbReference type="ChEBI" id="CHEBI:173112"/>
        <dbReference type="EC" id="2.7.7.7"/>
    </reaction>
</comment>
<evidence type="ECO:0000256" key="17">
    <source>
        <dbReference type="ARBA" id="ARBA00023204"/>
    </source>
</evidence>
<reference evidence="21" key="1">
    <citation type="journal article" date="2020" name="bioRxiv">
        <title>Chromosome-level reference genome of the European wasp spider Argiope bruennichi: a resource for studies on range expansion and evolutionary adaptation.</title>
        <authorList>
            <person name="Sheffer M.M."/>
            <person name="Hoppe A."/>
            <person name="Krehenwinkel H."/>
            <person name="Uhl G."/>
            <person name="Kuss A.W."/>
            <person name="Jensen L."/>
            <person name="Jensen C."/>
            <person name="Gillespie R.G."/>
            <person name="Hoff K.J."/>
            <person name="Prost S."/>
        </authorList>
    </citation>
    <scope>NUCLEOTIDE SEQUENCE</scope>
</reference>
<dbReference type="FunFam" id="3.30.1490.100:FF:000004">
    <property type="entry name" value="DNA polymerase IV"/>
    <property type="match status" value="1"/>
</dbReference>
<evidence type="ECO:0000256" key="1">
    <source>
        <dbReference type="ARBA" id="ARBA00001946"/>
    </source>
</evidence>
<evidence type="ECO:0000256" key="2">
    <source>
        <dbReference type="ARBA" id="ARBA00004123"/>
    </source>
</evidence>
<dbReference type="HAMAP" id="MF_01113">
    <property type="entry name" value="DNApol_IV"/>
    <property type="match status" value="1"/>
</dbReference>
<evidence type="ECO:0000256" key="3">
    <source>
        <dbReference type="ARBA" id="ARBA00010945"/>
    </source>
</evidence>
<evidence type="ECO:0000256" key="12">
    <source>
        <dbReference type="ARBA" id="ARBA00022771"/>
    </source>
</evidence>
<sequence length="603" mass="68290">MEAVTSPTELKTMQLNDQKAGMQGLDKEHINKIIYEASKGTPYFAFQEKRQKSIDRRVKEFKSVLQRITDAERSASLKKMNILCASLEAERDLSHSIVHIDMDAFYAAVEMEDNPKLKGKPIAVGSSSMLSTSNYEARKYGVRAAMPGFIGKKLCPQLVIVPCHFKRYREISNKVRHVIEEYDPNYSPASLDEMYLDLTEYIKHQYKKQTHQNICLKQEPTVTDASYETCQKCSMNVPREDRDHLAYNIVKEIREQIYAVTNLTASAGIAPNVMLAKVCSDQKKPNGQYQILSTLEAVNSFVSSMPVKKVSGIGPVTGQILNALGIHTCWDMWEKRDVIPILFKESSADFYMRVALGIGSTVVKSDYVRKSIGTEQTFREISHPEDLHTKCQELCQEVVEELKLRNMVGKVVVLKYKTTSFDSHTRNHSLPYHTADEEVIYNTARKLLDSEIAAVAPKPLCLRLMGIRIVNLIYEDMIQSDEKQIKIKDFLKPKLTENQTLCEEQTTSTDSYQKDPEECKGNTCKENETSISIVSSKPATSEVLYICPVCNASQIKTLDELNTHIDNCLNKAAIKEILSRSVWRGKKKATMAGKTKCKEESFP</sequence>